<keyword evidence="3" id="KW-1185">Reference proteome</keyword>
<reference evidence="2 3" key="1">
    <citation type="submission" date="2019-09" db="EMBL/GenBank/DDBJ databases">
        <title>Bird 10,000 Genomes (B10K) Project - Family phase.</title>
        <authorList>
            <person name="Zhang G."/>
        </authorList>
    </citation>
    <scope>NUCLEOTIDE SEQUENCE [LARGE SCALE GENOMIC DNA]</scope>
    <source>
        <strain evidence="2">OUT-0011</strain>
        <tissue evidence="2">Muscle</tissue>
    </source>
</reference>
<feature type="non-terminal residue" evidence="2">
    <location>
        <position position="1"/>
    </location>
</feature>
<gene>
    <name evidence="2" type="primary">Ncoa1_1</name>
    <name evidence="2" type="ORF">LOXCUR_R16058</name>
</gene>
<feature type="region of interest" description="Disordered" evidence="1">
    <location>
        <begin position="1"/>
        <end position="57"/>
    </location>
</feature>
<feature type="compositionally biased region" description="Low complexity" evidence="1">
    <location>
        <begin position="44"/>
        <end position="57"/>
    </location>
</feature>
<evidence type="ECO:0000313" key="3">
    <source>
        <dbReference type="Proteomes" id="UP000564784"/>
    </source>
</evidence>
<dbReference type="GO" id="GO:0045944">
    <property type="term" value="P:positive regulation of transcription by RNA polymerase II"/>
    <property type="evidence" value="ECO:0007669"/>
    <property type="project" value="TreeGrafter"/>
</dbReference>
<evidence type="ECO:0000256" key="1">
    <source>
        <dbReference type="SAM" id="MobiDB-lite"/>
    </source>
</evidence>
<dbReference type="OrthoDB" id="10035882at2759"/>
<dbReference type="GO" id="GO:0032870">
    <property type="term" value="P:cellular response to hormone stimulus"/>
    <property type="evidence" value="ECO:0007669"/>
    <property type="project" value="TreeGrafter"/>
</dbReference>
<dbReference type="GO" id="GO:0003713">
    <property type="term" value="F:transcription coactivator activity"/>
    <property type="evidence" value="ECO:0007669"/>
    <property type="project" value="InterPro"/>
</dbReference>
<feature type="non-terminal residue" evidence="2">
    <location>
        <position position="177"/>
    </location>
</feature>
<evidence type="ECO:0000313" key="2">
    <source>
        <dbReference type="EMBL" id="NWZ03238.1"/>
    </source>
</evidence>
<dbReference type="PANTHER" id="PTHR10684:SF1">
    <property type="entry name" value="NUCLEAR RECEPTOR COACTIVATOR 1"/>
    <property type="match status" value="1"/>
</dbReference>
<dbReference type="Proteomes" id="UP000564784">
    <property type="component" value="Unassembled WGS sequence"/>
</dbReference>
<accession>A0A7K7J9M8</accession>
<comment type="caution">
    <text evidence="2">The sequence shown here is derived from an EMBL/GenBank/DDBJ whole genome shotgun (WGS) entry which is preliminary data.</text>
</comment>
<dbReference type="InterPro" id="IPR017426">
    <property type="entry name" value="Nuclear_rcpt_coactivator"/>
</dbReference>
<dbReference type="GO" id="GO:0016922">
    <property type="term" value="F:nuclear receptor binding"/>
    <property type="evidence" value="ECO:0007669"/>
    <property type="project" value="TreeGrafter"/>
</dbReference>
<dbReference type="EMBL" id="VZSM01006736">
    <property type="protein sequence ID" value="NWZ03238.1"/>
    <property type="molecule type" value="Genomic_DNA"/>
</dbReference>
<sequence length="177" mass="16996">PAGDWTAEFPGLGQQSDPSGFAPALSPGSPLVSPQLPPAPPAPGYQSPELKSWQAGNVGNNGVFGPAGAAPAAPQGMYNNMSITVSMAGPGVPGIPGPGVPGSGIPGSGVPGGSGGVPGGVPSMGAMGGGIPMNPIMAGINSMCSEQVPEAALRPPGLFCNQLGPAELLKAEPDGAQ</sequence>
<name>A0A7K7J9M8_LOXCU</name>
<protein>
    <submittedName>
        <fullName evidence="2">NCOA1 protein</fullName>
    </submittedName>
</protein>
<dbReference type="GO" id="GO:0005634">
    <property type="term" value="C:nucleus"/>
    <property type="evidence" value="ECO:0007669"/>
    <property type="project" value="InterPro"/>
</dbReference>
<dbReference type="AlphaFoldDB" id="A0A7K7J9M8"/>
<organism evidence="2 3">
    <name type="scientific">Loxia curvirostra</name>
    <name type="common">Red crossbill</name>
    <dbReference type="NCBI Taxonomy" id="64802"/>
    <lineage>
        <taxon>Eukaryota</taxon>
        <taxon>Metazoa</taxon>
        <taxon>Chordata</taxon>
        <taxon>Craniata</taxon>
        <taxon>Vertebrata</taxon>
        <taxon>Euteleostomi</taxon>
        <taxon>Archelosauria</taxon>
        <taxon>Archosauria</taxon>
        <taxon>Dinosauria</taxon>
        <taxon>Saurischia</taxon>
        <taxon>Theropoda</taxon>
        <taxon>Coelurosauria</taxon>
        <taxon>Aves</taxon>
        <taxon>Neognathae</taxon>
        <taxon>Neoaves</taxon>
        <taxon>Telluraves</taxon>
        <taxon>Australaves</taxon>
        <taxon>Passeriformes</taxon>
        <taxon>Passeroidea</taxon>
        <taxon>Fringillidae</taxon>
        <taxon>Carduelinae</taxon>
        <taxon>Loxia</taxon>
    </lineage>
</organism>
<dbReference type="PANTHER" id="PTHR10684">
    <property type="entry name" value="NUCLEAR RECEPTOR COACTIVATOR"/>
    <property type="match status" value="1"/>
</dbReference>
<proteinExistence type="predicted"/>